<reference evidence="2 3" key="1">
    <citation type="submission" date="2019-10" db="EMBL/GenBank/DDBJ databases">
        <authorList>
            <person name="Garlena R.A."/>
            <person name="Russell D.A."/>
            <person name="Pope W.H."/>
            <person name="Jacobs-Sera D."/>
            <person name="Hatfull G.F."/>
        </authorList>
    </citation>
    <scope>NUCLEOTIDE SEQUENCE [LARGE SCALE GENOMIC DNA]</scope>
</reference>
<name>A0A649VM37_9CAUD</name>
<feature type="region of interest" description="Disordered" evidence="1">
    <location>
        <begin position="124"/>
        <end position="149"/>
    </location>
</feature>
<keyword evidence="3" id="KW-1185">Reference proteome</keyword>
<sequence length="149" mass="15454">MPAPPTLTRWAGQFHPHKEPPLRITTTDGTTHIGTEGAVYEPDADGVFEVPDELGARFVEQGWTELELPVEPEPITDPDVLEAIAAAAAKKLEQAIAEAEAATAAAVDARAKADAEAAAEAEAEAAAKAEAEKAEAAAKKAPARKPAAK</sequence>
<dbReference type="KEGG" id="vg:55814461"/>
<protein>
    <submittedName>
        <fullName evidence="2">Uncharacterized protein</fullName>
    </submittedName>
</protein>
<dbReference type="GeneID" id="55814461"/>
<organism evidence="2 3">
    <name type="scientific">Arthrobacter phage Mufasa8</name>
    <dbReference type="NCBI Taxonomy" id="2656526"/>
    <lineage>
        <taxon>Viruses</taxon>
        <taxon>Duplodnaviria</taxon>
        <taxon>Heunggongvirae</taxon>
        <taxon>Uroviricota</taxon>
        <taxon>Caudoviricetes</taxon>
        <taxon>Mufasoctovirus</taxon>
        <taxon>Mufasoctovirus mufasa8</taxon>
    </lineage>
</organism>
<feature type="compositionally biased region" description="Basic and acidic residues" evidence="1">
    <location>
        <begin position="125"/>
        <end position="138"/>
    </location>
</feature>
<gene>
    <name evidence="2" type="primary">7</name>
    <name evidence="2" type="ORF">SEA_MUFASA8_7</name>
</gene>
<evidence type="ECO:0000313" key="2">
    <source>
        <dbReference type="EMBL" id="QGJ93457.1"/>
    </source>
</evidence>
<dbReference type="Proteomes" id="UP000427282">
    <property type="component" value="Segment"/>
</dbReference>
<evidence type="ECO:0000313" key="3">
    <source>
        <dbReference type="Proteomes" id="UP000427282"/>
    </source>
</evidence>
<dbReference type="RefSeq" id="YP_009885087.1">
    <property type="nucleotide sequence ID" value="NC_049478.1"/>
</dbReference>
<accession>A0A649VM37</accession>
<feature type="compositionally biased region" description="Low complexity" evidence="1">
    <location>
        <begin position="24"/>
        <end position="35"/>
    </location>
</feature>
<proteinExistence type="predicted"/>
<evidence type="ECO:0000256" key="1">
    <source>
        <dbReference type="SAM" id="MobiDB-lite"/>
    </source>
</evidence>
<feature type="region of interest" description="Disordered" evidence="1">
    <location>
        <begin position="1"/>
        <end position="35"/>
    </location>
</feature>
<dbReference type="EMBL" id="MN586027">
    <property type="protein sequence ID" value="QGJ93457.1"/>
    <property type="molecule type" value="Genomic_DNA"/>
</dbReference>